<proteinExistence type="predicted"/>
<dbReference type="PANTHER" id="PTHR42783:SF3">
    <property type="entry name" value="GLUTAMATE SYNTHASE [NADPH] SMALL CHAIN-RELATED"/>
    <property type="match status" value="1"/>
</dbReference>
<dbReference type="InterPro" id="IPR030948">
    <property type="entry name" value="TAT_var_transloc_signal_dom"/>
</dbReference>
<dbReference type="KEGG" id="ccz:CCALI_00215"/>
<dbReference type="OrthoDB" id="9779457at2"/>
<dbReference type="EC" id="1.2.7.-" evidence="2"/>
<dbReference type="eggNOG" id="COG0243">
    <property type="taxonomic scope" value="Bacteria"/>
</dbReference>
<protein>
    <submittedName>
        <fullName evidence="2">Quinol:cytochrome c oxidoreductase iron-sulfur protein</fullName>
        <ecNumber evidence="2">1.2.7.-</ecNumber>
    </submittedName>
</protein>
<dbReference type="Proteomes" id="UP000014227">
    <property type="component" value="Chromosome I"/>
</dbReference>
<dbReference type="EMBL" id="HF951689">
    <property type="protein sequence ID" value="CCW34052.1"/>
    <property type="molecule type" value="Genomic_DNA"/>
</dbReference>
<dbReference type="SUPFAM" id="SSF53706">
    <property type="entry name" value="Formate dehydrogenase/DMSO reductase, domains 1-3"/>
    <property type="match status" value="1"/>
</dbReference>
<dbReference type="Gene3D" id="3.40.50.740">
    <property type="match status" value="1"/>
</dbReference>
<dbReference type="STRING" id="454171.CP488_00942"/>
<keyword evidence="2" id="KW-0560">Oxidoreductase</keyword>
<dbReference type="Pfam" id="PF12838">
    <property type="entry name" value="Fer4_7"/>
    <property type="match status" value="2"/>
</dbReference>
<feature type="domain" description="4Fe-4S ferredoxin-type" evidence="1">
    <location>
        <begin position="810"/>
        <end position="840"/>
    </location>
</feature>
<dbReference type="CDD" id="cd10551">
    <property type="entry name" value="PsrB"/>
    <property type="match status" value="1"/>
</dbReference>
<reference evidence="3" key="1">
    <citation type="submission" date="2013-03" db="EMBL/GenBank/DDBJ databases">
        <title>Genome sequence of Chthonomonas calidirosea, the first sequenced genome from the Armatimonadetes phylum (formally candidate division OP10).</title>
        <authorList>
            <person name="Lee K.C.Y."/>
            <person name="Morgan X.C."/>
            <person name="Dunfield P.F."/>
            <person name="Tamas I."/>
            <person name="Houghton K.M."/>
            <person name="Vyssotski M."/>
            <person name="Ryan J.L.J."/>
            <person name="Lagutin K."/>
            <person name="McDonald I.R."/>
            <person name="Stott M.B."/>
        </authorList>
    </citation>
    <scope>NUCLEOTIDE SEQUENCE [LARGE SCALE GENOMIC DNA]</scope>
    <source>
        <strain evidence="3">DSM 23976 / ICMP 18418 / T49</strain>
    </source>
</reference>
<dbReference type="InterPro" id="IPR017896">
    <property type="entry name" value="4Fe4S_Fe-S-bd"/>
</dbReference>
<dbReference type="Gene3D" id="3.30.70.20">
    <property type="match status" value="2"/>
</dbReference>
<dbReference type="NCBIfam" id="TIGR04519">
    <property type="entry name" value="MoCo_extend_TAT"/>
    <property type="match status" value="1"/>
</dbReference>
<evidence type="ECO:0000313" key="2">
    <source>
        <dbReference type="EMBL" id="CCW34052.1"/>
    </source>
</evidence>
<dbReference type="InParanoid" id="S0EUM6"/>
<name>S0EUM6_CHTCT</name>
<organism evidence="2 3">
    <name type="scientific">Chthonomonas calidirosea (strain DSM 23976 / ICMP 18418 / T49)</name>
    <dbReference type="NCBI Taxonomy" id="1303518"/>
    <lineage>
        <taxon>Bacteria</taxon>
        <taxon>Bacillati</taxon>
        <taxon>Armatimonadota</taxon>
        <taxon>Chthonomonadia</taxon>
        <taxon>Chthonomonadales</taxon>
        <taxon>Chthonomonadaceae</taxon>
        <taxon>Chthonomonas</taxon>
    </lineage>
</organism>
<sequence length="1065" mass="118235">MANENRSKLDLATIKARLAAARGKKYWRVLEELADTPEFREVVANEIPDVTRSIDLHMDRRQFLTLSAASLALAGLSGCRYLPQHKLVPYVNQPEEETPGIPLYYASAAPTFWGYGIGTIVTSRDGRPIKMDGNPGHPASLGATDIFTQAATLTLYDPDRSQIVNHQGDFSTWEDFFATARPLLQRQLAVRGAGLRILTETVTSPTLSAQLQAILKRFPEAQWVQYEPTYPNHAYEAAVVAFGEPVHTYYDLAKAKRILSLDSDFLISNPACVRYARDFADGRRVRQGTTEISRFYAIESTPTLTGAMADNRIRVRASLVEGLARTIAQQLGIDVGTEPLPTLDAEQAKFVAGVVKDLKDNAGASVVIPGEFQTPAVHILAHAINERLGNVGKTVFHTEPVEARPQHQIQALQNLVADMNAGKVDILLILGGNPVYNAPADIGFAEALPRVPFRAHLGLYEDETSIACQWHLPESHFLEAWGDLRAFDGTASIIQPLILPIYDTKSAYELLSGLFDTPETGGHAGAAPRDGYTIVRQYWAEHGYPIDEPYDFAFNKLLHDGVIPNTKAKVKQVQVRAEALRSLQVQVPVNVGGTTLEVMIRPDPTIWDGRFANNGWLQELPKPFSKATWDNVILMNPETAERLQIPLGDGWAIIPKLNESQGAKASPVITVNLNGRTVKGAVWAMPGHPHDAITVYLGYGRTSAGVLGTGTGFNVYPIFLSKSPWNGTAQIEYTGEGYQIATTQYTHMMDNRDVVRVGTIKEFLRHPSLAPDEDAEQANVAEGTGKGQPDYYPAFPWPEPGMSHKGAYNWGMVIDLQSCIGCSVCMVACQAENNIPVVGKAQVMRGRHMNWIRVDTYYETKPDDFETFAHNPRIYFQPVTCMQCEQAPCEYVCPVGATQHSVEGINQMVYNRCIGTRYCANNCPYKVRRFNFLNYNNHFNHDFFGRPNKVEQLVFNPDVTVRGRGVMEKCMYCIQRINSARQKAKIENRDLRDGEVLTACQQACPTQAITFGNITDHASKVYALKIQPHNYGLLTDLNTRPRTTYLARVINPNTDIEPETEKQVG</sequence>
<evidence type="ECO:0000313" key="3">
    <source>
        <dbReference type="Proteomes" id="UP000014227"/>
    </source>
</evidence>
<feature type="domain" description="4Fe-4S ferredoxin-type" evidence="1">
    <location>
        <begin position="872"/>
        <end position="903"/>
    </location>
</feature>
<dbReference type="HOGENOM" id="CLU_306470_0_0_0"/>
<evidence type="ECO:0000259" key="1">
    <source>
        <dbReference type="PROSITE" id="PS51379"/>
    </source>
</evidence>
<dbReference type="PANTHER" id="PTHR42783">
    <property type="entry name" value="GLUTAMATE SYNTHASE [NADPH] SMALL CHAIN"/>
    <property type="match status" value="1"/>
</dbReference>
<accession>S0EUM6</accession>
<dbReference type="eggNOG" id="COG0437">
    <property type="taxonomic scope" value="Bacteria"/>
</dbReference>
<dbReference type="AlphaFoldDB" id="S0EUM6"/>
<dbReference type="SUPFAM" id="SSF54862">
    <property type="entry name" value="4Fe-4S ferredoxins"/>
    <property type="match status" value="1"/>
</dbReference>
<dbReference type="PROSITE" id="PS51379">
    <property type="entry name" value="4FE4S_FER_2"/>
    <property type="match status" value="2"/>
</dbReference>
<keyword evidence="3" id="KW-1185">Reference proteome</keyword>
<dbReference type="CDD" id="cd02784">
    <property type="entry name" value="MopB_CT_PHLH"/>
    <property type="match status" value="1"/>
</dbReference>
<dbReference type="GO" id="GO:0016491">
    <property type="term" value="F:oxidoreductase activity"/>
    <property type="evidence" value="ECO:0007669"/>
    <property type="project" value="UniProtKB-KW"/>
</dbReference>
<dbReference type="PATRIC" id="fig|1303518.3.peg.215"/>
<gene>
    <name evidence="2" type="ORF">CCALI_00215</name>
</gene>
<dbReference type="RefSeq" id="WP_016481616.1">
    <property type="nucleotide sequence ID" value="NC_021487.1"/>
</dbReference>